<sequence length="73" mass="8159">MVAFFVSSHFHIDFGNPNLGLLIYFKSCSFPLIFRQILGWSRGGKEAMKMIAEGAKKEMEMIVGGGKEQGLNF</sequence>
<dbReference type="EMBL" id="BPVZ01000074">
    <property type="protein sequence ID" value="GKV27085.1"/>
    <property type="molecule type" value="Genomic_DNA"/>
</dbReference>
<accession>A0AAV5KQZ7</accession>
<reference evidence="1 2" key="1">
    <citation type="journal article" date="2021" name="Commun. Biol.">
        <title>The genome of Shorea leprosula (Dipterocarpaceae) highlights the ecological relevance of drought in aseasonal tropical rainforests.</title>
        <authorList>
            <person name="Ng K.K.S."/>
            <person name="Kobayashi M.J."/>
            <person name="Fawcett J.A."/>
            <person name="Hatakeyama M."/>
            <person name="Paape T."/>
            <person name="Ng C.H."/>
            <person name="Ang C.C."/>
            <person name="Tnah L.H."/>
            <person name="Lee C.T."/>
            <person name="Nishiyama T."/>
            <person name="Sese J."/>
            <person name="O'Brien M.J."/>
            <person name="Copetti D."/>
            <person name="Mohd Noor M.I."/>
            <person name="Ong R.C."/>
            <person name="Putra M."/>
            <person name="Sireger I.Z."/>
            <person name="Indrioko S."/>
            <person name="Kosugi Y."/>
            <person name="Izuno A."/>
            <person name="Isagi Y."/>
            <person name="Lee S.L."/>
            <person name="Shimizu K.K."/>
        </authorList>
    </citation>
    <scope>NUCLEOTIDE SEQUENCE [LARGE SCALE GENOMIC DNA]</scope>
    <source>
        <strain evidence="1">214</strain>
    </source>
</reference>
<organism evidence="1 2">
    <name type="scientific">Rubroshorea leprosula</name>
    <dbReference type="NCBI Taxonomy" id="152421"/>
    <lineage>
        <taxon>Eukaryota</taxon>
        <taxon>Viridiplantae</taxon>
        <taxon>Streptophyta</taxon>
        <taxon>Embryophyta</taxon>
        <taxon>Tracheophyta</taxon>
        <taxon>Spermatophyta</taxon>
        <taxon>Magnoliopsida</taxon>
        <taxon>eudicotyledons</taxon>
        <taxon>Gunneridae</taxon>
        <taxon>Pentapetalae</taxon>
        <taxon>rosids</taxon>
        <taxon>malvids</taxon>
        <taxon>Malvales</taxon>
        <taxon>Dipterocarpaceae</taxon>
        <taxon>Rubroshorea</taxon>
    </lineage>
</organism>
<evidence type="ECO:0000313" key="1">
    <source>
        <dbReference type="EMBL" id="GKV27085.1"/>
    </source>
</evidence>
<evidence type="ECO:0000313" key="2">
    <source>
        <dbReference type="Proteomes" id="UP001054252"/>
    </source>
</evidence>
<keyword evidence="2" id="KW-1185">Reference proteome</keyword>
<proteinExistence type="predicted"/>
<protein>
    <submittedName>
        <fullName evidence="1">Uncharacterized protein</fullName>
    </submittedName>
</protein>
<dbReference type="Proteomes" id="UP001054252">
    <property type="component" value="Unassembled WGS sequence"/>
</dbReference>
<gene>
    <name evidence="1" type="ORF">SLEP1_g36294</name>
</gene>
<name>A0AAV5KQZ7_9ROSI</name>
<dbReference type="AlphaFoldDB" id="A0AAV5KQZ7"/>
<comment type="caution">
    <text evidence="1">The sequence shown here is derived from an EMBL/GenBank/DDBJ whole genome shotgun (WGS) entry which is preliminary data.</text>
</comment>